<name>A0A7S1VX80_9STRA</name>
<gene>
    <name evidence="3" type="ORF">DBRI1063_LOCUS549</name>
</gene>
<evidence type="ECO:0000313" key="3">
    <source>
        <dbReference type="EMBL" id="CAD9314143.1"/>
    </source>
</evidence>
<dbReference type="InterPro" id="IPR050983">
    <property type="entry name" value="GST_Omega/HSP26"/>
</dbReference>
<dbReference type="PROSITE" id="PS50404">
    <property type="entry name" value="GST_NTER"/>
    <property type="match status" value="1"/>
</dbReference>
<accession>A0A7S1VX80</accession>
<dbReference type="InterPro" id="IPR036249">
    <property type="entry name" value="Thioredoxin-like_sf"/>
</dbReference>
<dbReference type="CDD" id="cd00570">
    <property type="entry name" value="GST_N_family"/>
    <property type="match status" value="1"/>
</dbReference>
<dbReference type="Pfam" id="PF13409">
    <property type="entry name" value="GST_N_2"/>
    <property type="match status" value="1"/>
</dbReference>
<organism evidence="3">
    <name type="scientific">Ditylum brightwellii</name>
    <dbReference type="NCBI Taxonomy" id="49249"/>
    <lineage>
        <taxon>Eukaryota</taxon>
        <taxon>Sar</taxon>
        <taxon>Stramenopiles</taxon>
        <taxon>Ochrophyta</taxon>
        <taxon>Bacillariophyta</taxon>
        <taxon>Mediophyceae</taxon>
        <taxon>Lithodesmiophycidae</taxon>
        <taxon>Lithodesmiales</taxon>
        <taxon>Lithodesmiaceae</taxon>
        <taxon>Ditylum</taxon>
    </lineage>
</organism>
<feature type="transmembrane region" description="Helical" evidence="1">
    <location>
        <begin position="12"/>
        <end position="31"/>
    </location>
</feature>
<protein>
    <recommendedName>
        <fullName evidence="2">GST N-terminal domain-containing protein</fullName>
    </recommendedName>
</protein>
<proteinExistence type="predicted"/>
<feature type="domain" description="GST N-terminal" evidence="2">
    <location>
        <begin position="137"/>
        <end position="223"/>
    </location>
</feature>
<dbReference type="SUPFAM" id="SSF52833">
    <property type="entry name" value="Thioredoxin-like"/>
    <property type="match status" value="1"/>
</dbReference>
<dbReference type="InterPro" id="IPR036282">
    <property type="entry name" value="Glutathione-S-Trfase_C_sf"/>
</dbReference>
<dbReference type="EMBL" id="HBGN01000855">
    <property type="protein sequence ID" value="CAD9314143.1"/>
    <property type="molecule type" value="Transcribed_RNA"/>
</dbReference>
<dbReference type="PANTHER" id="PTHR43968:SF14">
    <property type="entry name" value="GLUTATHIONE S-TRANSFERASE"/>
    <property type="match status" value="1"/>
</dbReference>
<evidence type="ECO:0000256" key="1">
    <source>
        <dbReference type="SAM" id="Phobius"/>
    </source>
</evidence>
<dbReference type="Gene3D" id="1.20.1050.10">
    <property type="match status" value="1"/>
</dbReference>
<dbReference type="Pfam" id="PF13410">
    <property type="entry name" value="GST_C_2"/>
    <property type="match status" value="1"/>
</dbReference>
<dbReference type="InterPro" id="IPR004045">
    <property type="entry name" value="Glutathione_S-Trfase_N"/>
</dbReference>
<keyword evidence="1" id="KW-1133">Transmembrane helix</keyword>
<dbReference type="GO" id="GO:0005737">
    <property type="term" value="C:cytoplasm"/>
    <property type="evidence" value="ECO:0007669"/>
    <property type="project" value="TreeGrafter"/>
</dbReference>
<dbReference type="AlphaFoldDB" id="A0A7S1VX80"/>
<reference evidence="3" key="1">
    <citation type="submission" date="2021-01" db="EMBL/GenBank/DDBJ databases">
        <authorList>
            <person name="Corre E."/>
            <person name="Pelletier E."/>
            <person name="Niang G."/>
            <person name="Scheremetjew M."/>
            <person name="Finn R."/>
            <person name="Kale V."/>
            <person name="Holt S."/>
            <person name="Cochrane G."/>
            <person name="Meng A."/>
            <person name="Brown T."/>
            <person name="Cohen L."/>
        </authorList>
    </citation>
    <scope>NUCLEOTIDE SEQUENCE</scope>
    <source>
        <strain evidence="3">Pop2</strain>
    </source>
</reference>
<dbReference type="Gene3D" id="3.40.30.10">
    <property type="entry name" value="Glutaredoxin"/>
    <property type="match status" value="1"/>
</dbReference>
<keyword evidence="1" id="KW-0472">Membrane</keyword>
<keyword evidence="1" id="KW-0812">Transmembrane</keyword>
<evidence type="ECO:0000259" key="2">
    <source>
        <dbReference type="PROSITE" id="PS50404"/>
    </source>
</evidence>
<dbReference type="SUPFAM" id="SSF47616">
    <property type="entry name" value="GST C-terminal domain-like"/>
    <property type="match status" value="1"/>
</dbReference>
<dbReference type="CDD" id="cd00299">
    <property type="entry name" value="GST_C_family"/>
    <property type="match status" value="1"/>
</dbReference>
<dbReference type="PANTHER" id="PTHR43968">
    <property type="match status" value="1"/>
</dbReference>
<sequence>MVIKSTTPRARVVVTALSSILPLSFFLISGVDSFATYNNPTSTAASKVVKSFPTNAFTAATAIPILSRYHNTASASKSVLAMSTTTAESWSTLQSASSSTAVGSALNNEQSLRATGKGSPFVQSNLRLFNSSEKPKITLYRDHAGWCPYCQKTMLLIEEKEIPINIELVAMRSYGDKPAEFLNMVPSGLLPALIVEQPDGRKRVITESQVIMELLDRWHPTSEGYKAMLPSEEDTDGWSKFDTLANLERELFSWWCTLVFRPEGPRLGGGSGGLMGMLTGKGGGEKEMSGSMKGFLDCLSKVESALTSTPGPWFFGEYDYPTMIDFIYVSHVERMLASAAYWKGLDLRSAEYKAQFPGLNAWLDAFEKRECYLAFKSDYYTHVMDIPPQYGPGFDGGFEDKRKEFSQCINGRDGKSWKLPLPHDDPVQPLYRGPPLPLCALSAAGIESDADGTYESTNPEQMAKACRHMAGWKLSSNGDKVARFAARGGVDGAKNPRKSFGAPLADPYANPDQSVVPSVDAVLRIVCAALLEDGEDDDHGAVLQSMEQSLRDAVLSGQAKGVVGSLAYLRDRVGVPRDMPLAAARQFRAHLNWAIDVVA</sequence>